<gene>
    <name evidence="1" type="ORF">SAMN02745161_1318</name>
</gene>
<accession>A0A1N6FHN5</accession>
<reference evidence="2" key="1">
    <citation type="submission" date="2016-11" db="EMBL/GenBank/DDBJ databases">
        <authorList>
            <person name="Varghese N."/>
            <person name="Submissions S."/>
        </authorList>
    </citation>
    <scope>NUCLEOTIDE SEQUENCE [LARGE SCALE GENOMIC DNA]</scope>
    <source>
        <strain evidence="2">DSM 17456</strain>
    </source>
</reference>
<sequence>MKRKQIRLIVFLLFCVVAVGCGGSASRIFPSVFGEDAVFGEDIQERREVVYGHVFIDLPSTYTRLGTVEVAWNPTVRIPDMPLPQYLSTTVYANNGTYYLTQWTQLDTEKYYFKPLEKEATERWGSKWQSLKFTVPVNTDSQEYRQYIDYLKQLEQSLPEAFDVAVYAKRFSGRIIVRVLEFTPAEGASARIYQFNQLYPVVPYKTVEEANAQRILTP</sequence>
<dbReference type="EMBL" id="FSRG01000004">
    <property type="protein sequence ID" value="SIN94747.1"/>
    <property type="molecule type" value="Genomic_DNA"/>
</dbReference>
<evidence type="ECO:0000313" key="2">
    <source>
        <dbReference type="Proteomes" id="UP000184694"/>
    </source>
</evidence>
<dbReference type="PROSITE" id="PS51257">
    <property type="entry name" value="PROKAR_LIPOPROTEIN"/>
    <property type="match status" value="1"/>
</dbReference>
<dbReference type="Proteomes" id="UP000184694">
    <property type="component" value="Unassembled WGS sequence"/>
</dbReference>
<dbReference type="AlphaFoldDB" id="A0A1N6FHN5"/>
<keyword evidence="2" id="KW-1185">Reference proteome</keyword>
<evidence type="ECO:0008006" key="3">
    <source>
        <dbReference type="Google" id="ProtNLM"/>
    </source>
</evidence>
<organism evidence="1 2">
    <name type="scientific">Halodesulfovibrio marinisediminis DSM 17456</name>
    <dbReference type="NCBI Taxonomy" id="1121457"/>
    <lineage>
        <taxon>Bacteria</taxon>
        <taxon>Pseudomonadati</taxon>
        <taxon>Thermodesulfobacteriota</taxon>
        <taxon>Desulfovibrionia</taxon>
        <taxon>Desulfovibrionales</taxon>
        <taxon>Desulfovibrionaceae</taxon>
        <taxon>Halodesulfovibrio</taxon>
    </lineage>
</organism>
<dbReference type="STRING" id="1121457.SAMN02745161_1318"/>
<protein>
    <recommendedName>
        <fullName evidence="3">Lipoprotein</fullName>
    </recommendedName>
</protein>
<proteinExistence type="predicted"/>
<evidence type="ECO:0000313" key="1">
    <source>
        <dbReference type="EMBL" id="SIN94747.1"/>
    </source>
</evidence>
<name>A0A1N6FHN5_9BACT</name>